<dbReference type="Gene3D" id="2.40.50.230">
    <property type="entry name" value="Gp5 N-terminal domain"/>
    <property type="match status" value="1"/>
</dbReference>
<gene>
    <name evidence="2" type="ORF">SAMN04244579_02726</name>
</gene>
<sequence length="210" mass="21759">MIDPLEWVSIALGGLQSKLWTALPGIIQSFDASAMACVVQPAIQALVRDESGALTSVDLPLLLDCPAQFPAGGGCTLTFPVKPGDECLVVFSSRCIDAWWQSGGIQAQAELRMHDLSDGFALLGFRSQPRVIGAISTTSAQLRSDDGSTFIEVSPDGPVAITAPGGLTINADVTVIGQVHTTGDLVSGTVSVQHHTHPDAQGGNTGEPNA</sequence>
<accession>A0A1H6VBD7</accession>
<dbReference type="RefSeq" id="WP_217648009.1">
    <property type="nucleotide sequence ID" value="NZ_FNYO01000030.1"/>
</dbReference>
<reference evidence="2 3" key="1">
    <citation type="submission" date="2016-10" db="EMBL/GenBank/DDBJ databases">
        <authorList>
            <person name="de Groot N.N."/>
        </authorList>
    </citation>
    <scope>NUCLEOTIDE SEQUENCE [LARGE SCALE GENOMIC DNA]</scope>
    <source>
        <strain evidence="2 3">DSM 1041</strain>
    </source>
</reference>
<name>A0A1H6VBD7_9GAMM</name>
<protein>
    <recommendedName>
        <fullName evidence="1">Phage protein Gp138 N-terminal domain-containing protein</fullName>
    </recommendedName>
</protein>
<dbReference type="InterPro" id="IPR037026">
    <property type="entry name" value="Vgr_OB-fold_dom_sf"/>
</dbReference>
<evidence type="ECO:0000313" key="2">
    <source>
        <dbReference type="EMBL" id="SEI99117.1"/>
    </source>
</evidence>
<organism evidence="2 3">
    <name type="scientific">Azotobacter beijerinckii</name>
    <dbReference type="NCBI Taxonomy" id="170623"/>
    <lineage>
        <taxon>Bacteria</taxon>
        <taxon>Pseudomonadati</taxon>
        <taxon>Pseudomonadota</taxon>
        <taxon>Gammaproteobacteria</taxon>
        <taxon>Pseudomonadales</taxon>
        <taxon>Pseudomonadaceae</taxon>
        <taxon>Azotobacter</taxon>
    </lineage>
</organism>
<feature type="domain" description="Phage protein Gp138 N-terminal" evidence="1">
    <location>
        <begin position="23"/>
        <end position="124"/>
    </location>
</feature>
<dbReference type="EMBL" id="FNYO01000030">
    <property type="protein sequence ID" value="SEI99117.1"/>
    <property type="molecule type" value="Genomic_DNA"/>
</dbReference>
<dbReference type="STRING" id="170623.SAMN04244579_02726"/>
<dbReference type="AlphaFoldDB" id="A0A1H6VBD7"/>
<evidence type="ECO:0000313" key="3">
    <source>
        <dbReference type="Proteomes" id="UP000199005"/>
    </source>
</evidence>
<evidence type="ECO:0000259" key="1">
    <source>
        <dbReference type="Pfam" id="PF18352"/>
    </source>
</evidence>
<dbReference type="Pfam" id="PF18352">
    <property type="entry name" value="Gp138_N"/>
    <property type="match status" value="1"/>
</dbReference>
<dbReference type="Proteomes" id="UP000199005">
    <property type="component" value="Unassembled WGS sequence"/>
</dbReference>
<proteinExistence type="predicted"/>
<dbReference type="InterPro" id="IPR041599">
    <property type="entry name" value="Gp138_N"/>
</dbReference>